<organism evidence="6 7">
    <name type="scientific">Persicobacter psychrovividus</name>
    <dbReference type="NCBI Taxonomy" id="387638"/>
    <lineage>
        <taxon>Bacteria</taxon>
        <taxon>Pseudomonadati</taxon>
        <taxon>Bacteroidota</taxon>
        <taxon>Cytophagia</taxon>
        <taxon>Cytophagales</taxon>
        <taxon>Persicobacteraceae</taxon>
        <taxon>Persicobacter</taxon>
    </lineage>
</organism>
<dbReference type="Pfam" id="PF00005">
    <property type="entry name" value="ABC_tran"/>
    <property type="match status" value="1"/>
</dbReference>
<keyword evidence="3" id="KW-0547">Nucleotide-binding</keyword>
<dbReference type="InterPro" id="IPR017871">
    <property type="entry name" value="ABC_transporter-like_CS"/>
</dbReference>
<dbReference type="SUPFAM" id="SSF52540">
    <property type="entry name" value="P-loop containing nucleoside triphosphate hydrolases"/>
    <property type="match status" value="1"/>
</dbReference>
<dbReference type="PANTHER" id="PTHR42734:SF5">
    <property type="entry name" value="IRON TRANSPORT SYSTEM ATP-BINDING PROTEIN HI_0361-RELATED"/>
    <property type="match status" value="1"/>
</dbReference>
<dbReference type="Gene3D" id="3.40.50.300">
    <property type="entry name" value="P-loop containing nucleotide triphosphate hydrolases"/>
    <property type="match status" value="1"/>
</dbReference>
<evidence type="ECO:0000313" key="6">
    <source>
        <dbReference type="EMBL" id="BDC98881.1"/>
    </source>
</evidence>
<protein>
    <submittedName>
        <fullName evidence="6">Manganese transport system ATP-binding protein MntB</fullName>
    </submittedName>
</protein>
<dbReference type="PANTHER" id="PTHR42734">
    <property type="entry name" value="METAL TRANSPORT SYSTEM ATP-BINDING PROTEIN TM_0124-RELATED"/>
    <property type="match status" value="1"/>
</dbReference>
<name>A0ABM7VD93_9BACT</name>
<keyword evidence="4 6" id="KW-0067">ATP-binding</keyword>
<proteinExistence type="inferred from homology"/>
<dbReference type="InterPro" id="IPR050153">
    <property type="entry name" value="Metal_Ion_Import_ABC"/>
</dbReference>
<dbReference type="SMART" id="SM00382">
    <property type="entry name" value="AAA"/>
    <property type="match status" value="1"/>
</dbReference>
<dbReference type="InterPro" id="IPR027417">
    <property type="entry name" value="P-loop_NTPase"/>
</dbReference>
<evidence type="ECO:0000256" key="1">
    <source>
        <dbReference type="ARBA" id="ARBA00005417"/>
    </source>
</evidence>
<comment type="similarity">
    <text evidence="1">Belongs to the ABC transporter superfamily.</text>
</comment>
<dbReference type="CDD" id="cd03235">
    <property type="entry name" value="ABC_Metallic_Cations"/>
    <property type="match status" value="1"/>
</dbReference>
<dbReference type="RefSeq" id="WP_332920529.1">
    <property type="nucleotide sequence ID" value="NZ_AP025292.1"/>
</dbReference>
<evidence type="ECO:0000256" key="4">
    <source>
        <dbReference type="ARBA" id="ARBA00022840"/>
    </source>
</evidence>
<evidence type="ECO:0000313" key="7">
    <source>
        <dbReference type="Proteomes" id="UP001354989"/>
    </source>
</evidence>
<evidence type="ECO:0000259" key="5">
    <source>
        <dbReference type="PROSITE" id="PS50893"/>
    </source>
</evidence>
<dbReference type="PROSITE" id="PS00211">
    <property type="entry name" value="ABC_TRANSPORTER_1"/>
    <property type="match status" value="1"/>
</dbReference>
<reference evidence="6 7" key="1">
    <citation type="submission" date="2021-12" db="EMBL/GenBank/DDBJ databases">
        <title>Genome sequencing of bacteria with rrn-lacking chromosome and rrn-plasmid.</title>
        <authorList>
            <person name="Anda M."/>
            <person name="Iwasaki W."/>
        </authorList>
    </citation>
    <scope>NUCLEOTIDE SEQUENCE [LARGE SCALE GENOMIC DNA]</scope>
    <source>
        <strain evidence="6 7">NBRC 101262</strain>
    </source>
</reference>
<accession>A0ABM7VD93</accession>
<dbReference type="Proteomes" id="UP001354989">
    <property type="component" value="Chromosome"/>
</dbReference>
<dbReference type="PROSITE" id="PS50893">
    <property type="entry name" value="ABC_TRANSPORTER_2"/>
    <property type="match status" value="1"/>
</dbReference>
<evidence type="ECO:0000256" key="3">
    <source>
        <dbReference type="ARBA" id="ARBA00022741"/>
    </source>
</evidence>
<gene>
    <name evidence="6" type="primary">mntB</name>
    <name evidence="6" type="ORF">PEPS_11620</name>
</gene>
<keyword evidence="7" id="KW-1185">Reference proteome</keyword>
<dbReference type="GO" id="GO:0005524">
    <property type="term" value="F:ATP binding"/>
    <property type="evidence" value="ECO:0007669"/>
    <property type="project" value="UniProtKB-KW"/>
</dbReference>
<feature type="domain" description="ABC transporter" evidence="5">
    <location>
        <begin position="13"/>
        <end position="245"/>
    </location>
</feature>
<evidence type="ECO:0000256" key="2">
    <source>
        <dbReference type="ARBA" id="ARBA00022448"/>
    </source>
</evidence>
<keyword evidence="2" id="KW-0813">Transport</keyword>
<dbReference type="InterPro" id="IPR003439">
    <property type="entry name" value="ABC_transporter-like_ATP-bd"/>
</dbReference>
<dbReference type="EMBL" id="AP025292">
    <property type="protein sequence ID" value="BDC98881.1"/>
    <property type="molecule type" value="Genomic_DNA"/>
</dbReference>
<sequence>MSKKIYHVENPVTEVHDLTVTYDRKPVLWDIDLSLPKGAVVGIMGPNGAGKSTLIKAMMGLLPMASGYVKMFDKKLDEVRDRISYVPQRGTVDWDFPALVKDVVLMGRYAKIGLFSRARKADLDIAMECLHKVNMENFAHRQISQLSGGQQQRVFLARALAQHADLYFMDEPFVGVDMATEKAIVELMQEMTKKGKTVIVVHHDLQTAQKYFDWIILLNTRLVASGPTKSVLTNEIVAETYGGNLSLLTDLSQELKNQAFPNREN</sequence>
<dbReference type="InterPro" id="IPR003593">
    <property type="entry name" value="AAA+_ATPase"/>
</dbReference>